<reference evidence="2 3" key="1">
    <citation type="submission" date="2016-04" db="EMBL/GenBank/DDBJ databases">
        <authorList>
            <person name="Chen L."/>
            <person name="Zhuang W."/>
            <person name="Wang G."/>
        </authorList>
    </citation>
    <scope>NUCLEOTIDE SEQUENCE [LARGE SCALE GENOMIC DNA]</scope>
    <source>
        <strain evidence="3">GR20</strain>
    </source>
</reference>
<name>A0ABX3P036_9BACT</name>
<evidence type="ECO:0000313" key="2">
    <source>
        <dbReference type="EMBL" id="OQP51423.1"/>
    </source>
</evidence>
<feature type="transmembrane region" description="Helical" evidence="1">
    <location>
        <begin position="131"/>
        <end position="153"/>
    </location>
</feature>
<comment type="caution">
    <text evidence="2">The sequence shown here is derived from an EMBL/GenBank/DDBJ whole genome shotgun (WGS) entry which is preliminary data.</text>
</comment>
<keyword evidence="1" id="KW-0812">Transmembrane</keyword>
<evidence type="ECO:0008006" key="4">
    <source>
        <dbReference type="Google" id="ProtNLM"/>
    </source>
</evidence>
<feature type="transmembrane region" description="Helical" evidence="1">
    <location>
        <begin position="37"/>
        <end position="56"/>
    </location>
</feature>
<feature type="transmembrane region" description="Helical" evidence="1">
    <location>
        <begin position="204"/>
        <end position="225"/>
    </location>
</feature>
<sequence length="280" mass="32573">MLKYLFDLLLFTSLFIAGCASMMVIQTNQLLHLQYNYIAYLVFVFFSTLCSYNFHWYLSSDATSENIRIRWTHNHKILHLVLIAIGALVSVWYFFQFIEHWIWLAGAAFLTFLYSAPKLQYGPFAWLSRIAVGKTLFLAFVWMYVTTFLPIAIDDHHWNMATVLFCTSRFMLIYAICIIFDYRDRDYDKLSGIRSMITYFNERGINNLFAASLAGFAISTVALYFYELSALTIVLLLIPGVITAVLYPVAKKNFSDYLYYFVLDGLMMFSSLLTIFIPNK</sequence>
<keyword evidence="1" id="KW-1133">Transmembrane helix</keyword>
<organism evidence="2 3">
    <name type="scientific">Niastella koreensis</name>
    <dbReference type="NCBI Taxonomy" id="354356"/>
    <lineage>
        <taxon>Bacteria</taxon>
        <taxon>Pseudomonadati</taxon>
        <taxon>Bacteroidota</taxon>
        <taxon>Chitinophagia</taxon>
        <taxon>Chitinophagales</taxon>
        <taxon>Chitinophagaceae</taxon>
        <taxon>Niastella</taxon>
    </lineage>
</organism>
<feature type="transmembrane region" description="Helical" evidence="1">
    <location>
        <begin position="257"/>
        <end position="277"/>
    </location>
</feature>
<feature type="transmembrane region" description="Helical" evidence="1">
    <location>
        <begin position="231"/>
        <end position="250"/>
    </location>
</feature>
<proteinExistence type="predicted"/>
<feature type="transmembrane region" description="Helical" evidence="1">
    <location>
        <begin position="101"/>
        <end position="119"/>
    </location>
</feature>
<accession>A0ABX3P036</accession>
<gene>
    <name evidence="2" type="ORF">A4D02_25190</name>
</gene>
<evidence type="ECO:0000313" key="3">
    <source>
        <dbReference type="Proteomes" id="UP000192277"/>
    </source>
</evidence>
<protein>
    <recommendedName>
        <fullName evidence="4">UbiA prenyltransferase</fullName>
    </recommendedName>
</protein>
<feature type="transmembrane region" description="Helical" evidence="1">
    <location>
        <begin position="77"/>
        <end position="95"/>
    </location>
</feature>
<keyword evidence="3" id="KW-1185">Reference proteome</keyword>
<dbReference type="Proteomes" id="UP000192277">
    <property type="component" value="Unassembled WGS sequence"/>
</dbReference>
<feature type="transmembrane region" description="Helical" evidence="1">
    <location>
        <begin position="159"/>
        <end position="183"/>
    </location>
</feature>
<dbReference type="PROSITE" id="PS51257">
    <property type="entry name" value="PROKAR_LIPOPROTEIN"/>
    <property type="match status" value="1"/>
</dbReference>
<dbReference type="EMBL" id="LWBO01000005">
    <property type="protein sequence ID" value="OQP51423.1"/>
    <property type="molecule type" value="Genomic_DNA"/>
</dbReference>
<keyword evidence="1" id="KW-0472">Membrane</keyword>
<evidence type="ECO:0000256" key="1">
    <source>
        <dbReference type="SAM" id="Phobius"/>
    </source>
</evidence>
<dbReference type="RefSeq" id="WP_014219890.1">
    <property type="nucleotide sequence ID" value="NZ_LWBO01000005.1"/>
</dbReference>